<dbReference type="Gene3D" id="3.30.390.10">
    <property type="entry name" value="Enolase-like, N-terminal domain"/>
    <property type="match status" value="1"/>
</dbReference>
<evidence type="ECO:0000256" key="1">
    <source>
        <dbReference type="ARBA" id="ARBA00023239"/>
    </source>
</evidence>
<dbReference type="Proteomes" id="UP000428325">
    <property type="component" value="Chromosome"/>
</dbReference>
<dbReference type="InterPro" id="IPR029017">
    <property type="entry name" value="Enolase-like_N"/>
</dbReference>
<protein>
    <submittedName>
        <fullName evidence="3">Mandelate racemase/muconate lactonizing enzyme family protein</fullName>
    </submittedName>
</protein>
<dbReference type="InterPro" id="IPR018110">
    <property type="entry name" value="Mandel_Rmase/mucon_lact_enz_CS"/>
</dbReference>
<dbReference type="PROSITE" id="PS00908">
    <property type="entry name" value="MR_MLE_1"/>
    <property type="match status" value="1"/>
</dbReference>
<gene>
    <name evidence="3" type="ORF">EI982_05865</name>
</gene>
<dbReference type="SFLD" id="SFLDS00001">
    <property type="entry name" value="Enolase"/>
    <property type="match status" value="1"/>
</dbReference>
<dbReference type="GeneID" id="99245619"/>
<accession>A0A6B9F2A9</accession>
<feature type="domain" description="Mandelate racemase/muconate lactonizing enzyme C-terminal" evidence="2">
    <location>
        <begin position="152"/>
        <end position="252"/>
    </location>
</feature>
<dbReference type="SUPFAM" id="SSF54826">
    <property type="entry name" value="Enolase N-terminal domain-like"/>
    <property type="match status" value="1"/>
</dbReference>
<dbReference type="InterPro" id="IPR036849">
    <property type="entry name" value="Enolase-like_C_sf"/>
</dbReference>
<dbReference type="PANTHER" id="PTHR48080">
    <property type="entry name" value="D-GALACTONATE DEHYDRATASE-RELATED"/>
    <property type="match status" value="1"/>
</dbReference>
<dbReference type="InterPro" id="IPR013341">
    <property type="entry name" value="Mandelate_racemase_N_dom"/>
</dbReference>
<dbReference type="AlphaFoldDB" id="A0A6B9F2A9"/>
<dbReference type="GO" id="GO:0016829">
    <property type="term" value="F:lyase activity"/>
    <property type="evidence" value="ECO:0007669"/>
    <property type="project" value="UniProtKB-KW"/>
</dbReference>
<dbReference type="Pfam" id="PF02746">
    <property type="entry name" value="MR_MLE_N"/>
    <property type="match status" value="1"/>
</dbReference>
<evidence type="ECO:0000313" key="3">
    <source>
        <dbReference type="EMBL" id="QGX94348.1"/>
    </source>
</evidence>
<dbReference type="KEGG" id="hra:EI982_05865"/>
<dbReference type="InterPro" id="IPR029065">
    <property type="entry name" value="Enolase_C-like"/>
</dbReference>
<dbReference type="RefSeq" id="WP_157688584.1">
    <property type="nucleotide sequence ID" value="NZ_CP034345.1"/>
</dbReference>
<dbReference type="SFLD" id="SFLDG00179">
    <property type="entry name" value="mandelate_racemase"/>
    <property type="match status" value="1"/>
</dbReference>
<keyword evidence="4" id="KW-1185">Reference proteome</keyword>
<name>A0A6B9F2A9_9EURY</name>
<proteinExistence type="predicted"/>
<dbReference type="EMBL" id="CP034345">
    <property type="protein sequence ID" value="QGX94348.1"/>
    <property type="molecule type" value="Genomic_DNA"/>
</dbReference>
<evidence type="ECO:0000313" key="4">
    <source>
        <dbReference type="Proteomes" id="UP000428325"/>
    </source>
</evidence>
<evidence type="ECO:0000259" key="2">
    <source>
        <dbReference type="SMART" id="SM00922"/>
    </source>
</evidence>
<dbReference type="Pfam" id="PF13378">
    <property type="entry name" value="MR_MLE_C"/>
    <property type="match status" value="1"/>
</dbReference>
<reference evidence="3 4" key="1">
    <citation type="submission" date="2018-12" db="EMBL/GenBank/DDBJ databases">
        <title>Complete genome sequence of Haloplanus rallus MBLA0036.</title>
        <authorList>
            <person name="Nam Y.-d."/>
            <person name="Kang J."/>
            <person name="Chung W.-H."/>
            <person name="Park Y.S."/>
        </authorList>
    </citation>
    <scope>NUCLEOTIDE SEQUENCE [LARGE SCALE GENOMIC DNA]</scope>
    <source>
        <strain evidence="3 4">MBLA0036</strain>
    </source>
</reference>
<dbReference type="OrthoDB" id="42605at2157"/>
<dbReference type="InterPro" id="IPR034593">
    <property type="entry name" value="DgoD-like"/>
</dbReference>
<sequence length="379" mass="41028">MIDVSIESVETVGLSAPLEDRFGYAQEWVDRRSAVLVKVEADDGTVGWGECWGPVAGTRETVEDVLAPTVLGEDPLHVERLYDHLYDAGRATYQTVVPLPAISGLDIALWDLKGKLLDEPVSVLLGGRERGDVRAYATGHYFRDTDDLSVQYDEIADEAAANAEELGALKLKTGLSLLGYGPDEDIELVRTVRERVGDDVTMMVDANYAYTRREARRVGRALDQLGVQWFEEPVAPEDIEGYAALRADLDVPIAGGECHTPTDFTRLFDVHGVDVAQPDVCIVGGLTPGRRIVTRAQEHGIDVVPHAWGTPVGLAASLHLIATVDGRPWLEYDRSPNPIRDALAGPGMAPDDGTVPIPSTPGLGVEVDLDAVADYRIDG</sequence>
<dbReference type="PANTHER" id="PTHR48080:SF2">
    <property type="entry name" value="D-GALACTONATE DEHYDRATASE"/>
    <property type="match status" value="1"/>
</dbReference>
<dbReference type="GO" id="GO:0009063">
    <property type="term" value="P:amino acid catabolic process"/>
    <property type="evidence" value="ECO:0007669"/>
    <property type="project" value="InterPro"/>
</dbReference>
<keyword evidence="1" id="KW-0456">Lyase</keyword>
<organism evidence="3 4">
    <name type="scientific">Haloplanus rallus</name>
    <dbReference type="NCBI Taxonomy" id="1816183"/>
    <lineage>
        <taxon>Archaea</taxon>
        <taxon>Methanobacteriati</taxon>
        <taxon>Methanobacteriota</taxon>
        <taxon>Stenosarchaea group</taxon>
        <taxon>Halobacteria</taxon>
        <taxon>Halobacteriales</taxon>
        <taxon>Haloferacaceae</taxon>
        <taxon>Haloplanus</taxon>
    </lineage>
</organism>
<dbReference type="SMART" id="SM00922">
    <property type="entry name" value="MR_MLE"/>
    <property type="match status" value="1"/>
</dbReference>
<dbReference type="SUPFAM" id="SSF51604">
    <property type="entry name" value="Enolase C-terminal domain-like"/>
    <property type="match status" value="1"/>
</dbReference>
<dbReference type="CDD" id="cd03316">
    <property type="entry name" value="MR_like"/>
    <property type="match status" value="1"/>
</dbReference>
<dbReference type="InterPro" id="IPR013342">
    <property type="entry name" value="Mandelate_racemase_C"/>
</dbReference>
<dbReference type="Gene3D" id="3.20.20.120">
    <property type="entry name" value="Enolase-like C-terminal domain"/>
    <property type="match status" value="1"/>
</dbReference>